<dbReference type="InterPro" id="IPR005828">
    <property type="entry name" value="MFS_sugar_transport-like"/>
</dbReference>
<dbReference type="SUPFAM" id="SSF103473">
    <property type="entry name" value="MFS general substrate transporter"/>
    <property type="match status" value="1"/>
</dbReference>
<dbReference type="GO" id="GO:0016020">
    <property type="term" value="C:membrane"/>
    <property type="evidence" value="ECO:0007669"/>
    <property type="project" value="UniProtKB-SubCell"/>
</dbReference>
<organism evidence="10 11">
    <name type="scientific">Clonostachys byssicola</name>
    <dbReference type="NCBI Taxonomy" id="160290"/>
    <lineage>
        <taxon>Eukaryota</taxon>
        <taxon>Fungi</taxon>
        <taxon>Dikarya</taxon>
        <taxon>Ascomycota</taxon>
        <taxon>Pezizomycotina</taxon>
        <taxon>Sordariomycetes</taxon>
        <taxon>Hypocreomycetidae</taxon>
        <taxon>Hypocreales</taxon>
        <taxon>Bionectriaceae</taxon>
        <taxon>Clonostachys</taxon>
    </lineage>
</organism>
<reference evidence="11" key="1">
    <citation type="submission" date="2019-06" db="EMBL/GenBank/DDBJ databases">
        <authorList>
            <person name="Broberg M."/>
        </authorList>
    </citation>
    <scope>NUCLEOTIDE SEQUENCE [LARGE SCALE GENOMIC DNA]</scope>
</reference>
<dbReference type="OrthoDB" id="4540492at2759"/>
<feature type="transmembrane region" description="Helical" evidence="7">
    <location>
        <begin position="146"/>
        <end position="166"/>
    </location>
</feature>
<feature type="transmembrane region" description="Helical" evidence="7">
    <location>
        <begin position="311"/>
        <end position="331"/>
    </location>
</feature>
<sequence length="494" mass="55147">MSIFQPWLVPKRSKFLNFMLIACATVTASTVGYDGSMMNGLNILPSYIEYFNINTTTKSVATSALYVGSIVAGLTYPFVMARVSRRAAMFWAAFGTIFFVALQGASQNIAMFIAARIGMGYGKACFTMAAPTYLAETFPYKSRGWALGLISDFYYVGALVAAGITYRTAKMDNTWSWRIPSIIQGFWSLLCLSTLPFIPESPRWLVYHNRHEEALRVLAQINSDGDIDDPIVRVQHKEIVDTLEYEKSDAGHLNWKQILKSPSARKRLSLVISCALGTIIVGECSICNMIATYYFGDMLTNAGITDSDTQLQLNVILNAWCLACAIVGTLFSERIGRRPNAIWSTLTLTVFLYIVGALTKFYGTSDNKSGVYATVGFIFLFQGAYSFGWTPLAYLYPPEILNYQIRTFGMGLNTFTIFGSGIIFVFATPFMLEALGWKTYIMNASWNFALLAFIWFFWVETKGKTLEEIDEIIEGVKHSDAPNVQLVEQGKVDL</sequence>
<protein>
    <recommendedName>
        <fullName evidence="9">Major facilitator superfamily (MFS) profile domain-containing protein</fullName>
    </recommendedName>
</protein>
<comment type="subcellular location">
    <subcellularLocation>
        <location evidence="1">Membrane</location>
        <topology evidence="1">Multi-pass membrane protein</topology>
    </subcellularLocation>
</comment>
<feature type="transmembrane region" description="Helical" evidence="7">
    <location>
        <begin position="268"/>
        <end position="291"/>
    </location>
</feature>
<name>A0A9N9UFT6_9HYPO</name>
<comment type="caution">
    <text evidence="10">The sequence shown here is derived from an EMBL/GenBank/DDBJ whole genome shotgun (WGS) entry which is preliminary data.</text>
</comment>
<proteinExistence type="inferred from homology"/>
<feature type="transmembrane region" description="Helical" evidence="7">
    <location>
        <begin position="408"/>
        <end position="428"/>
    </location>
</feature>
<evidence type="ECO:0000256" key="3">
    <source>
        <dbReference type="ARBA" id="ARBA00022448"/>
    </source>
</evidence>
<feature type="transmembrane region" description="Helical" evidence="7">
    <location>
        <begin position="343"/>
        <end position="363"/>
    </location>
</feature>
<dbReference type="InterPro" id="IPR050360">
    <property type="entry name" value="MFS_Sugar_Transporters"/>
</dbReference>
<feature type="transmembrane region" description="Helical" evidence="7">
    <location>
        <begin position="60"/>
        <end position="80"/>
    </location>
</feature>
<dbReference type="PANTHER" id="PTHR48022">
    <property type="entry name" value="PLASTIDIC GLUCOSE TRANSPORTER 4"/>
    <property type="match status" value="1"/>
</dbReference>
<reference evidence="10 11" key="2">
    <citation type="submission" date="2021-10" db="EMBL/GenBank/DDBJ databases">
        <authorList>
            <person name="Piombo E."/>
        </authorList>
    </citation>
    <scope>NUCLEOTIDE SEQUENCE [LARGE SCALE GENOMIC DNA]</scope>
</reference>
<evidence type="ECO:0000256" key="2">
    <source>
        <dbReference type="ARBA" id="ARBA00010992"/>
    </source>
</evidence>
<keyword evidence="3" id="KW-0813">Transport</keyword>
<evidence type="ECO:0000313" key="10">
    <source>
        <dbReference type="EMBL" id="CAG9986907.1"/>
    </source>
</evidence>
<dbReference type="PROSITE" id="PS50850">
    <property type="entry name" value="MFS"/>
    <property type="match status" value="1"/>
</dbReference>
<keyword evidence="6 7" id="KW-0472">Membrane</keyword>
<feature type="chain" id="PRO_5040452047" description="Major facilitator superfamily (MFS) profile domain-containing protein" evidence="8">
    <location>
        <begin position="29"/>
        <end position="494"/>
    </location>
</feature>
<feature type="transmembrane region" description="Helical" evidence="7">
    <location>
        <begin position="369"/>
        <end position="396"/>
    </location>
</feature>
<feature type="transmembrane region" description="Helical" evidence="7">
    <location>
        <begin position="440"/>
        <end position="459"/>
    </location>
</feature>
<dbReference type="Proteomes" id="UP000754883">
    <property type="component" value="Unassembled WGS sequence"/>
</dbReference>
<keyword evidence="4 7" id="KW-0812">Transmembrane</keyword>
<dbReference type="InterPro" id="IPR036259">
    <property type="entry name" value="MFS_trans_sf"/>
</dbReference>
<evidence type="ECO:0000256" key="6">
    <source>
        <dbReference type="ARBA" id="ARBA00023136"/>
    </source>
</evidence>
<dbReference type="PANTHER" id="PTHR48022:SF31">
    <property type="entry name" value="HEXOSE TRANSPORTER"/>
    <property type="match status" value="1"/>
</dbReference>
<accession>A0A9N9UFT6</accession>
<feature type="domain" description="Major facilitator superfamily (MFS) profile" evidence="9">
    <location>
        <begin position="20"/>
        <end position="462"/>
    </location>
</feature>
<evidence type="ECO:0000313" key="11">
    <source>
        <dbReference type="Proteomes" id="UP000754883"/>
    </source>
</evidence>
<evidence type="ECO:0000256" key="7">
    <source>
        <dbReference type="SAM" id="Phobius"/>
    </source>
</evidence>
<dbReference type="FunFam" id="1.20.1250.20:FF:000134">
    <property type="entry name" value="MFS sugar transporter protein"/>
    <property type="match status" value="1"/>
</dbReference>
<feature type="transmembrane region" description="Helical" evidence="7">
    <location>
        <begin position="111"/>
        <end position="134"/>
    </location>
</feature>
<dbReference type="Gene3D" id="1.20.1250.20">
    <property type="entry name" value="MFS general substrate transporter like domains"/>
    <property type="match status" value="1"/>
</dbReference>
<feature type="signal peptide" evidence="8">
    <location>
        <begin position="1"/>
        <end position="28"/>
    </location>
</feature>
<comment type="similarity">
    <text evidence="2">Belongs to the major facilitator superfamily. Sugar transporter (TC 2.A.1.1) family.</text>
</comment>
<evidence type="ECO:0000256" key="4">
    <source>
        <dbReference type="ARBA" id="ARBA00022692"/>
    </source>
</evidence>
<dbReference type="InterPro" id="IPR020846">
    <property type="entry name" value="MFS_dom"/>
</dbReference>
<evidence type="ECO:0000256" key="5">
    <source>
        <dbReference type="ARBA" id="ARBA00022989"/>
    </source>
</evidence>
<evidence type="ECO:0000256" key="1">
    <source>
        <dbReference type="ARBA" id="ARBA00004141"/>
    </source>
</evidence>
<feature type="transmembrane region" description="Helical" evidence="7">
    <location>
        <begin position="87"/>
        <end position="105"/>
    </location>
</feature>
<dbReference type="GO" id="GO:0005351">
    <property type="term" value="F:carbohydrate:proton symporter activity"/>
    <property type="evidence" value="ECO:0007669"/>
    <property type="project" value="TreeGrafter"/>
</dbReference>
<dbReference type="AlphaFoldDB" id="A0A9N9UFT6"/>
<gene>
    <name evidence="10" type="ORF">CBYS24578_00017825</name>
</gene>
<keyword evidence="5 7" id="KW-1133">Transmembrane helix</keyword>
<dbReference type="Pfam" id="PF00083">
    <property type="entry name" value="Sugar_tr"/>
    <property type="match status" value="1"/>
</dbReference>
<keyword evidence="11" id="KW-1185">Reference proteome</keyword>
<evidence type="ECO:0000256" key="8">
    <source>
        <dbReference type="SAM" id="SignalP"/>
    </source>
</evidence>
<evidence type="ECO:0000259" key="9">
    <source>
        <dbReference type="PROSITE" id="PS50850"/>
    </source>
</evidence>
<dbReference type="EMBL" id="CABFNO020001406">
    <property type="protein sequence ID" value="CAG9986907.1"/>
    <property type="molecule type" value="Genomic_DNA"/>
</dbReference>
<keyword evidence="8" id="KW-0732">Signal</keyword>